<gene>
    <name evidence="1" type="ORF">OB919_16060</name>
</gene>
<keyword evidence="2" id="KW-1185">Reference proteome</keyword>
<dbReference type="AlphaFoldDB" id="A0AAP2ZBG6"/>
<comment type="caution">
    <text evidence="1">The sequence shown here is derived from an EMBL/GenBank/DDBJ whole genome shotgun (WGS) entry which is preliminary data.</text>
</comment>
<evidence type="ECO:0000313" key="2">
    <source>
        <dbReference type="Proteomes" id="UP001321047"/>
    </source>
</evidence>
<dbReference type="RefSeq" id="WP_342809797.1">
    <property type="nucleotide sequence ID" value="NZ_JAOPJZ010000017.1"/>
</dbReference>
<evidence type="ECO:0000313" key="1">
    <source>
        <dbReference type="EMBL" id="MCU4753480.1"/>
    </source>
</evidence>
<reference evidence="1 2" key="1">
    <citation type="submission" date="2022-09" db="EMBL/GenBank/DDBJ databases">
        <title>Enrichment on poylsaccharides allowed isolation of novel metabolic and taxonomic groups of Haloarchaea.</title>
        <authorList>
            <person name="Sorokin D.Y."/>
            <person name="Elcheninov A.G."/>
            <person name="Khizhniak T.V."/>
            <person name="Kolganova T.V."/>
            <person name="Kublanov I.V."/>
        </authorList>
    </citation>
    <scope>NUCLEOTIDE SEQUENCE [LARGE SCALE GENOMIC DNA]</scope>
    <source>
        <strain evidence="1 2">AArc-curdl1</strain>
    </source>
</reference>
<accession>A0AAP2ZBG6</accession>
<proteinExistence type="predicted"/>
<organism evidence="1 2">
    <name type="scientific">Natronosalvus hydrolyticus</name>
    <dbReference type="NCBI Taxonomy" id="2979988"/>
    <lineage>
        <taxon>Archaea</taxon>
        <taxon>Methanobacteriati</taxon>
        <taxon>Methanobacteriota</taxon>
        <taxon>Stenosarchaea group</taxon>
        <taxon>Halobacteria</taxon>
        <taxon>Halobacteriales</taxon>
        <taxon>Natrialbaceae</taxon>
        <taxon>Natronosalvus</taxon>
    </lineage>
</organism>
<dbReference type="EMBL" id="JAOPJZ010000017">
    <property type="protein sequence ID" value="MCU4753480.1"/>
    <property type="molecule type" value="Genomic_DNA"/>
</dbReference>
<dbReference type="Proteomes" id="UP001321047">
    <property type="component" value="Unassembled WGS sequence"/>
</dbReference>
<name>A0AAP2ZBG6_9EURY</name>
<sequence>MLEKDNDELHRLEIYEPTFRKYVKDYDPEEEEWSPSYLKREGLYKMEYASNKYGCTCGEFFEDDQEAAENHIKEILEGGVSE</sequence>
<protein>
    <submittedName>
        <fullName evidence="1">Uncharacterized protein</fullName>
    </submittedName>
</protein>